<comment type="similarity">
    <text evidence="1 12">Belongs to the thymidylate kinase family.</text>
</comment>
<evidence type="ECO:0000256" key="12">
    <source>
        <dbReference type="HAMAP-Rule" id="MF_00165"/>
    </source>
</evidence>
<dbReference type="Pfam" id="PF02223">
    <property type="entry name" value="Thymidylate_kin"/>
    <property type="match status" value="1"/>
</dbReference>
<evidence type="ECO:0000256" key="1">
    <source>
        <dbReference type="ARBA" id="ARBA00009776"/>
    </source>
</evidence>
<keyword evidence="8 12" id="KW-0067">ATP-binding</keyword>
<evidence type="ECO:0000313" key="15">
    <source>
        <dbReference type="Proteomes" id="UP000614287"/>
    </source>
</evidence>
<dbReference type="GO" id="GO:0006235">
    <property type="term" value="P:dTTP biosynthetic process"/>
    <property type="evidence" value="ECO:0007669"/>
    <property type="project" value="UniProtKB-UniRule"/>
</dbReference>
<comment type="function">
    <text evidence="11 12">Phosphorylation of dTMP to form dTDP in both de novo and salvage pathways of dTTP synthesis.</text>
</comment>
<evidence type="ECO:0000256" key="10">
    <source>
        <dbReference type="ARBA" id="ARBA00048743"/>
    </source>
</evidence>
<dbReference type="InterPro" id="IPR018094">
    <property type="entry name" value="Thymidylate_kinase"/>
</dbReference>
<keyword evidence="4 12" id="KW-0808">Transferase</keyword>
<dbReference type="InterPro" id="IPR027417">
    <property type="entry name" value="P-loop_NTPase"/>
</dbReference>
<dbReference type="GO" id="GO:0006233">
    <property type="term" value="P:dTDP biosynthetic process"/>
    <property type="evidence" value="ECO:0007669"/>
    <property type="project" value="InterPro"/>
</dbReference>
<organism evidence="14 15">
    <name type="scientific">Formosimonas limnophila</name>
    <dbReference type="NCBI Taxonomy" id="1384487"/>
    <lineage>
        <taxon>Bacteria</taxon>
        <taxon>Pseudomonadati</taxon>
        <taxon>Pseudomonadota</taxon>
        <taxon>Betaproteobacteria</taxon>
        <taxon>Burkholderiales</taxon>
        <taxon>Burkholderiaceae</taxon>
        <taxon>Formosimonas</taxon>
    </lineage>
</organism>
<dbReference type="GO" id="GO:0006227">
    <property type="term" value="P:dUDP biosynthetic process"/>
    <property type="evidence" value="ECO:0007669"/>
    <property type="project" value="TreeGrafter"/>
</dbReference>
<sequence length="208" mass="22996">MTGTFITVEGVDGAGKSSHLDWLTQALQNIGKTVVLTREPGGTPLGEKLREMVLHEPMDLETETLIMFASRREHLARVILPALQAGDVVVSDRFTDATYAYQGGGRGVAFDKIEQLERWVQHDVQPDLTLLFDVPLEVAQARLAQGRAQLDKFEKESTDFFTKTRNAYLARAKAAPQRIAIIDSSQTLANTQQQIIDAVHARLGITLV</sequence>
<dbReference type="EC" id="2.7.4.9" evidence="2 12"/>
<evidence type="ECO:0000313" key="14">
    <source>
        <dbReference type="EMBL" id="GHA68077.1"/>
    </source>
</evidence>
<proteinExistence type="inferred from homology"/>
<dbReference type="Gene3D" id="3.40.50.300">
    <property type="entry name" value="P-loop containing nucleotide triphosphate hydrolases"/>
    <property type="match status" value="1"/>
</dbReference>
<comment type="catalytic activity">
    <reaction evidence="10 12">
        <text>dTMP + ATP = dTDP + ADP</text>
        <dbReference type="Rhea" id="RHEA:13517"/>
        <dbReference type="ChEBI" id="CHEBI:30616"/>
        <dbReference type="ChEBI" id="CHEBI:58369"/>
        <dbReference type="ChEBI" id="CHEBI:63528"/>
        <dbReference type="ChEBI" id="CHEBI:456216"/>
        <dbReference type="EC" id="2.7.4.9"/>
    </reaction>
</comment>
<gene>
    <name evidence="12 14" type="primary">tmk</name>
    <name evidence="14" type="ORF">GCM10009007_05870</name>
</gene>
<keyword evidence="5 12" id="KW-0545">Nucleotide biosynthesis</keyword>
<dbReference type="SUPFAM" id="SSF52540">
    <property type="entry name" value="P-loop containing nucleoside triphosphate hydrolases"/>
    <property type="match status" value="1"/>
</dbReference>
<dbReference type="PANTHER" id="PTHR10344">
    <property type="entry name" value="THYMIDYLATE KINASE"/>
    <property type="match status" value="1"/>
</dbReference>
<dbReference type="HAMAP" id="MF_00165">
    <property type="entry name" value="Thymidylate_kinase"/>
    <property type="match status" value="1"/>
</dbReference>
<dbReference type="RefSeq" id="WP_189491370.1">
    <property type="nucleotide sequence ID" value="NZ_BMZG01000003.1"/>
</dbReference>
<dbReference type="AlphaFoldDB" id="A0A8J3FYS5"/>
<reference evidence="14" key="2">
    <citation type="submission" date="2020-09" db="EMBL/GenBank/DDBJ databases">
        <authorList>
            <person name="Sun Q."/>
            <person name="Kim S."/>
        </authorList>
    </citation>
    <scope>NUCLEOTIDE SEQUENCE</scope>
    <source>
        <strain evidence="14">KCTC 32501</strain>
    </source>
</reference>
<evidence type="ECO:0000256" key="7">
    <source>
        <dbReference type="ARBA" id="ARBA00022777"/>
    </source>
</evidence>
<keyword evidence="6 12" id="KW-0547">Nucleotide-binding</keyword>
<dbReference type="GO" id="GO:0005524">
    <property type="term" value="F:ATP binding"/>
    <property type="evidence" value="ECO:0007669"/>
    <property type="project" value="UniProtKB-UniRule"/>
</dbReference>
<dbReference type="InterPro" id="IPR039430">
    <property type="entry name" value="Thymidylate_kin-like_dom"/>
</dbReference>
<name>A0A8J3FYS5_9BURK</name>
<evidence type="ECO:0000256" key="5">
    <source>
        <dbReference type="ARBA" id="ARBA00022727"/>
    </source>
</evidence>
<evidence type="ECO:0000256" key="8">
    <source>
        <dbReference type="ARBA" id="ARBA00022840"/>
    </source>
</evidence>
<dbReference type="CDD" id="cd01672">
    <property type="entry name" value="TMPK"/>
    <property type="match status" value="1"/>
</dbReference>
<dbReference type="PANTHER" id="PTHR10344:SF4">
    <property type="entry name" value="UMP-CMP KINASE 2, MITOCHONDRIAL"/>
    <property type="match status" value="1"/>
</dbReference>
<keyword evidence="7 12" id="KW-0418">Kinase</keyword>
<accession>A0A8J3FYS5</accession>
<dbReference type="FunFam" id="3.40.50.300:FF:000225">
    <property type="entry name" value="Thymidylate kinase"/>
    <property type="match status" value="1"/>
</dbReference>
<feature type="binding site" evidence="12">
    <location>
        <begin position="10"/>
        <end position="17"/>
    </location>
    <ligand>
        <name>ATP</name>
        <dbReference type="ChEBI" id="CHEBI:30616"/>
    </ligand>
</feature>
<comment type="caution">
    <text evidence="14">The sequence shown here is derived from an EMBL/GenBank/DDBJ whole genome shotgun (WGS) entry which is preliminary data.</text>
</comment>
<dbReference type="GO" id="GO:0004798">
    <property type="term" value="F:dTMP kinase activity"/>
    <property type="evidence" value="ECO:0007669"/>
    <property type="project" value="UniProtKB-UniRule"/>
</dbReference>
<keyword evidence="15" id="KW-1185">Reference proteome</keyword>
<evidence type="ECO:0000256" key="6">
    <source>
        <dbReference type="ARBA" id="ARBA00022741"/>
    </source>
</evidence>
<evidence type="ECO:0000256" key="4">
    <source>
        <dbReference type="ARBA" id="ARBA00022679"/>
    </source>
</evidence>
<evidence type="ECO:0000256" key="3">
    <source>
        <dbReference type="ARBA" id="ARBA00017144"/>
    </source>
</evidence>
<dbReference type="GO" id="GO:0005829">
    <property type="term" value="C:cytosol"/>
    <property type="evidence" value="ECO:0007669"/>
    <property type="project" value="TreeGrafter"/>
</dbReference>
<feature type="domain" description="Thymidylate kinase-like" evidence="13">
    <location>
        <begin position="8"/>
        <end position="195"/>
    </location>
</feature>
<evidence type="ECO:0000256" key="11">
    <source>
        <dbReference type="ARBA" id="ARBA00057735"/>
    </source>
</evidence>
<evidence type="ECO:0000256" key="2">
    <source>
        <dbReference type="ARBA" id="ARBA00012980"/>
    </source>
</evidence>
<dbReference type="NCBIfam" id="TIGR00041">
    <property type="entry name" value="DTMP_kinase"/>
    <property type="match status" value="1"/>
</dbReference>
<dbReference type="EMBL" id="BMZG01000003">
    <property type="protein sequence ID" value="GHA68077.1"/>
    <property type="molecule type" value="Genomic_DNA"/>
</dbReference>
<dbReference type="Proteomes" id="UP000614287">
    <property type="component" value="Unassembled WGS sequence"/>
</dbReference>
<evidence type="ECO:0000259" key="13">
    <source>
        <dbReference type="Pfam" id="PF02223"/>
    </source>
</evidence>
<reference evidence="14" key="1">
    <citation type="journal article" date="2014" name="Int. J. Syst. Evol. Microbiol.">
        <title>Complete genome sequence of Corynebacterium casei LMG S-19264T (=DSM 44701T), isolated from a smear-ripened cheese.</title>
        <authorList>
            <consortium name="US DOE Joint Genome Institute (JGI-PGF)"/>
            <person name="Walter F."/>
            <person name="Albersmeier A."/>
            <person name="Kalinowski J."/>
            <person name="Ruckert C."/>
        </authorList>
    </citation>
    <scope>NUCLEOTIDE SEQUENCE</scope>
    <source>
        <strain evidence="14">KCTC 32501</strain>
    </source>
</reference>
<evidence type="ECO:0000256" key="9">
    <source>
        <dbReference type="ARBA" id="ARBA00029962"/>
    </source>
</evidence>
<protein>
    <recommendedName>
        <fullName evidence="3 12">Thymidylate kinase</fullName>
        <ecNumber evidence="2 12">2.7.4.9</ecNumber>
    </recommendedName>
    <alternativeName>
        <fullName evidence="9 12">dTMP kinase</fullName>
    </alternativeName>
</protein>